<dbReference type="Gene3D" id="3.40.33.10">
    <property type="entry name" value="CAP"/>
    <property type="match status" value="1"/>
</dbReference>
<feature type="domain" description="SCP" evidence="2">
    <location>
        <begin position="51"/>
        <end position="201"/>
    </location>
</feature>
<dbReference type="PANTHER" id="PTHR10334">
    <property type="entry name" value="CYSTEINE-RICH SECRETORY PROTEIN-RELATED"/>
    <property type="match status" value="1"/>
</dbReference>
<feature type="compositionally biased region" description="Low complexity" evidence="1">
    <location>
        <begin position="26"/>
        <end position="36"/>
    </location>
</feature>
<dbReference type="PRINTS" id="PR00838">
    <property type="entry name" value="V5ALLERGEN"/>
</dbReference>
<sequence length="205" mass="21293">MRTTSILLGLLLTACGGGGGGGGNDSGPPVSGTPTPVTSPTPGTTPAPTSPFALDMLDQHNRVRRAENAGLADLSWSADLAAFAQDWANRSASNGQCLNLTHRSGSERNLNGQVTGENLSAFGSSSPYSGYQDTPAGVVGRWAAERADWNFSSMQCRAGAVCGHYTQIVWRDTTAVGCGQARCAQSEVWVCNYLPAGNVAGRNPF</sequence>
<protein>
    <submittedName>
        <fullName evidence="3">SCP-like extracellular</fullName>
    </submittedName>
</protein>
<dbReference type="SMART" id="SM00198">
    <property type="entry name" value="SCP"/>
    <property type="match status" value="1"/>
</dbReference>
<evidence type="ECO:0000313" key="3">
    <source>
        <dbReference type="EMBL" id="MBM3115060.1"/>
    </source>
</evidence>
<evidence type="ECO:0000313" key="4">
    <source>
        <dbReference type="Proteomes" id="UP000809431"/>
    </source>
</evidence>
<gene>
    <name evidence="3" type="ORF">JMJ54_04390</name>
</gene>
<feature type="region of interest" description="Disordered" evidence="1">
    <location>
        <begin position="19"/>
        <end position="50"/>
    </location>
</feature>
<dbReference type="EMBL" id="JAESND010000001">
    <property type="protein sequence ID" value="MBM3115060.1"/>
    <property type="molecule type" value="Genomic_DNA"/>
</dbReference>
<accession>A0ABS2BHZ8</accession>
<dbReference type="Pfam" id="PF00188">
    <property type="entry name" value="CAP"/>
    <property type="match status" value="1"/>
</dbReference>
<evidence type="ECO:0000259" key="2">
    <source>
        <dbReference type="SMART" id="SM00198"/>
    </source>
</evidence>
<dbReference type="InterPro" id="IPR014044">
    <property type="entry name" value="CAP_dom"/>
</dbReference>
<keyword evidence="4" id="KW-1185">Reference proteome</keyword>
<dbReference type="InterPro" id="IPR018244">
    <property type="entry name" value="Allrgn_V5/Tpx1_CS"/>
</dbReference>
<dbReference type="PROSITE" id="PS01009">
    <property type="entry name" value="CRISP_1"/>
    <property type="match status" value="1"/>
</dbReference>
<dbReference type="InterPro" id="IPR001283">
    <property type="entry name" value="CRISP-related"/>
</dbReference>
<dbReference type="InterPro" id="IPR002413">
    <property type="entry name" value="V5_allergen-like"/>
</dbReference>
<dbReference type="SUPFAM" id="SSF55797">
    <property type="entry name" value="PR-1-like"/>
    <property type="match status" value="1"/>
</dbReference>
<dbReference type="PROSITE" id="PS51257">
    <property type="entry name" value="PROKAR_LIPOPROTEIN"/>
    <property type="match status" value="1"/>
</dbReference>
<dbReference type="InterPro" id="IPR035940">
    <property type="entry name" value="CAP_sf"/>
</dbReference>
<feature type="compositionally biased region" description="Pro residues" evidence="1">
    <location>
        <begin position="37"/>
        <end position="49"/>
    </location>
</feature>
<reference evidence="3 4" key="1">
    <citation type="submission" date="2021-01" db="EMBL/GenBank/DDBJ databases">
        <title>Draft Genome Sequence and Polyhydroxyalkanoate Biosynthetic Potential of Jeongeupia naejangsanensis Type Strain DSM 24253.</title>
        <authorList>
            <person name="Turrini P."/>
            <person name="Artuso I."/>
            <person name="Lugli G.A."/>
            <person name="Frangipani E."/>
            <person name="Ventura M."/>
            <person name="Visca P."/>
        </authorList>
    </citation>
    <scope>NUCLEOTIDE SEQUENCE [LARGE SCALE GENOMIC DNA]</scope>
    <source>
        <strain evidence="3 4">DSM 24253</strain>
    </source>
</reference>
<dbReference type="RefSeq" id="WP_203536709.1">
    <property type="nucleotide sequence ID" value="NZ_JAESND010000001.1"/>
</dbReference>
<dbReference type="Proteomes" id="UP000809431">
    <property type="component" value="Unassembled WGS sequence"/>
</dbReference>
<evidence type="ECO:0000256" key="1">
    <source>
        <dbReference type="SAM" id="MobiDB-lite"/>
    </source>
</evidence>
<comment type="caution">
    <text evidence="3">The sequence shown here is derived from an EMBL/GenBank/DDBJ whole genome shotgun (WGS) entry which is preliminary data.</text>
</comment>
<dbReference type="PRINTS" id="PR00837">
    <property type="entry name" value="V5TPXLIKE"/>
</dbReference>
<organism evidence="3 4">
    <name type="scientific">Jeongeupia naejangsanensis</name>
    <dbReference type="NCBI Taxonomy" id="613195"/>
    <lineage>
        <taxon>Bacteria</taxon>
        <taxon>Pseudomonadati</taxon>
        <taxon>Pseudomonadota</taxon>
        <taxon>Betaproteobacteria</taxon>
        <taxon>Neisseriales</taxon>
        <taxon>Chitinibacteraceae</taxon>
        <taxon>Jeongeupia</taxon>
    </lineage>
</organism>
<proteinExistence type="predicted"/>
<name>A0ABS2BHZ8_9NEIS</name>